<reference evidence="6 7" key="1">
    <citation type="submission" date="2013-05" db="EMBL/GenBank/DDBJ databases">
        <title>Draft genome sequence of Rubidibacter lacunae KORDI 51-2.</title>
        <authorList>
            <person name="Choi D.H."/>
            <person name="Noh J.H."/>
            <person name="Kwon K.-K."/>
            <person name="Lee J.-H."/>
            <person name="Ryu J.-Y."/>
        </authorList>
    </citation>
    <scope>NUCLEOTIDE SEQUENCE [LARGE SCALE GENOMIC DNA]</scope>
    <source>
        <strain evidence="6 7">KORDI 51-2</strain>
    </source>
</reference>
<dbReference type="Pfam" id="PF00468">
    <property type="entry name" value="Ribosomal_L34"/>
    <property type="match status" value="1"/>
</dbReference>
<dbReference type="HAMAP" id="MF_00391">
    <property type="entry name" value="Ribosomal_bL34"/>
    <property type="match status" value="1"/>
</dbReference>
<dbReference type="Gene3D" id="1.10.287.3980">
    <property type="match status" value="1"/>
</dbReference>
<dbReference type="GO" id="GO:0005840">
    <property type="term" value="C:ribosome"/>
    <property type="evidence" value="ECO:0007669"/>
    <property type="project" value="UniProtKB-KW"/>
</dbReference>
<keyword evidence="3 5" id="KW-0687">Ribonucleoprotein</keyword>
<evidence type="ECO:0000313" key="6">
    <source>
        <dbReference type="EMBL" id="ERN42387.1"/>
    </source>
</evidence>
<protein>
    <recommendedName>
        <fullName evidence="4 5">Large ribosomal subunit protein bL34</fullName>
    </recommendedName>
</protein>
<evidence type="ECO:0000256" key="4">
    <source>
        <dbReference type="ARBA" id="ARBA00035177"/>
    </source>
</evidence>
<dbReference type="InParanoid" id="U5DND9"/>
<evidence type="ECO:0000313" key="7">
    <source>
        <dbReference type="Proteomes" id="UP000016960"/>
    </source>
</evidence>
<evidence type="ECO:0000256" key="3">
    <source>
        <dbReference type="ARBA" id="ARBA00023274"/>
    </source>
</evidence>
<organism evidence="6 7">
    <name type="scientific">Rubidibacter lacunae KORDI 51-2</name>
    <dbReference type="NCBI Taxonomy" id="582515"/>
    <lineage>
        <taxon>Bacteria</taxon>
        <taxon>Bacillati</taxon>
        <taxon>Cyanobacteriota</taxon>
        <taxon>Cyanophyceae</taxon>
        <taxon>Oscillatoriophycideae</taxon>
        <taxon>Chroococcales</taxon>
        <taxon>Aphanothecaceae</taxon>
        <taxon>Rubidibacter</taxon>
    </lineage>
</organism>
<name>U5DND9_9CHRO</name>
<dbReference type="STRING" id="582515.KR51_00009080"/>
<dbReference type="GO" id="GO:1990904">
    <property type="term" value="C:ribonucleoprotein complex"/>
    <property type="evidence" value="ECO:0007669"/>
    <property type="project" value="UniProtKB-KW"/>
</dbReference>
<dbReference type="GO" id="GO:0006412">
    <property type="term" value="P:translation"/>
    <property type="evidence" value="ECO:0007669"/>
    <property type="project" value="UniProtKB-UniRule"/>
</dbReference>
<dbReference type="PATRIC" id="fig|582515.4.peg.1013"/>
<dbReference type="OrthoDB" id="9804164at2"/>
<accession>U5DND9</accession>
<dbReference type="eggNOG" id="COG0230">
    <property type="taxonomic scope" value="Bacteria"/>
</dbReference>
<dbReference type="EMBL" id="ASSJ01000021">
    <property type="protein sequence ID" value="ERN42387.1"/>
    <property type="molecule type" value="Genomic_DNA"/>
</dbReference>
<keyword evidence="7" id="KW-1185">Reference proteome</keyword>
<dbReference type="GO" id="GO:0003735">
    <property type="term" value="F:structural constituent of ribosome"/>
    <property type="evidence" value="ECO:0007669"/>
    <property type="project" value="InterPro"/>
</dbReference>
<gene>
    <name evidence="5" type="primary">rpmH</name>
    <name evidence="5" type="synonym">rpl34</name>
    <name evidence="6" type="ORF">KR51_00009080</name>
</gene>
<proteinExistence type="inferred from homology"/>
<dbReference type="RefSeq" id="WP_022605105.1">
    <property type="nucleotide sequence ID" value="NZ_ASSJ01000021.1"/>
</dbReference>
<evidence type="ECO:0000256" key="5">
    <source>
        <dbReference type="HAMAP-Rule" id="MF_00391"/>
    </source>
</evidence>
<dbReference type="AlphaFoldDB" id="U5DND9"/>
<dbReference type="Proteomes" id="UP000016960">
    <property type="component" value="Unassembled WGS sequence"/>
</dbReference>
<comment type="similarity">
    <text evidence="1 5">Belongs to the bacterial ribosomal protein bL34 family.</text>
</comment>
<sequence>MAQQTLRGTRLKQKRKLGFRARMRTKTGRRVINARRSKGRARLSV</sequence>
<evidence type="ECO:0000256" key="2">
    <source>
        <dbReference type="ARBA" id="ARBA00022980"/>
    </source>
</evidence>
<comment type="caution">
    <text evidence="6">The sequence shown here is derived from an EMBL/GenBank/DDBJ whole genome shotgun (WGS) entry which is preliminary data.</text>
</comment>
<evidence type="ECO:0000256" key="1">
    <source>
        <dbReference type="ARBA" id="ARBA00010111"/>
    </source>
</evidence>
<dbReference type="InterPro" id="IPR000271">
    <property type="entry name" value="Ribosomal_bL34"/>
</dbReference>
<dbReference type="NCBIfam" id="TIGR01030">
    <property type="entry name" value="rpmH_bact"/>
    <property type="match status" value="1"/>
</dbReference>
<keyword evidence="2 5" id="KW-0689">Ribosomal protein</keyword>